<dbReference type="OrthoDB" id="8477705at2"/>
<dbReference type="PROSITE" id="PS50113">
    <property type="entry name" value="PAC"/>
    <property type="match status" value="1"/>
</dbReference>
<dbReference type="Gene3D" id="3.30.565.10">
    <property type="entry name" value="Histidine kinase-like ATPase, C-terminal domain"/>
    <property type="match status" value="1"/>
</dbReference>
<feature type="domain" description="PAS" evidence="13">
    <location>
        <begin position="178"/>
        <end position="223"/>
    </location>
</feature>
<keyword evidence="6" id="KW-0547">Nucleotide-binding</keyword>
<feature type="coiled-coil region" evidence="11">
    <location>
        <begin position="296"/>
        <end position="330"/>
    </location>
</feature>
<evidence type="ECO:0000256" key="8">
    <source>
        <dbReference type="ARBA" id="ARBA00022840"/>
    </source>
</evidence>
<gene>
    <name evidence="15" type="ORF">A6A05_05410</name>
</gene>
<dbReference type="FunFam" id="1.10.287.130:FF:000038">
    <property type="entry name" value="Sensory transduction histidine kinase"/>
    <property type="match status" value="1"/>
</dbReference>
<feature type="domain" description="PAC" evidence="14">
    <location>
        <begin position="125"/>
        <end position="177"/>
    </location>
</feature>
<keyword evidence="10" id="KW-0472">Membrane</keyword>
<evidence type="ECO:0000313" key="15">
    <source>
        <dbReference type="EMBL" id="OAN66993.1"/>
    </source>
</evidence>
<evidence type="ECO:0000259" key="12">
    <source>
        <dbReference type="PROSITE" id="PS50109"/>
    </source>
</evidence>
<dbReference type="InterPro" id="IPR000700">
    <property type="entry name" value="PAS-assoc_C"/>
</dbReference>
<dbReference type="InterPro" id="IPR035965">
    <property type="entry name" value="PAS-like_dom_sf"/>
</dbReference>
<feature type="domain" description="Histidine kinase" evidence="12">
    <location>
        <begin position="330"/>
        <end position="550"/>
    </location>
</feature>
<evidence type="ECO:0000256" key="10">
    <source>
        <dbReference type="ARBA" id="ARBA00023136"/>
    </source>
</evidence>
<dbReference type="SUPFAM" id="SSF55874">
    <property type="entry name" value="ATPase domain of HSP90 chaperone/DNA topoisomerase II/histidine kinase"/>
    <property type="match status" value="1"/>
</dbReference>
<keyword evidence="5" id="KW-0808">Transferase</keyword>
<evidence type="ECO:0000259" key="14">
    <source>
        <dbReference type="PROSITE" id="PS50113"/>
    </source>
</evidence>
<name>A0A178MZH1_9PROT</name>
<dbReference type="PANTHER" id="PTHR43047">
    <property type="entry name" value="TWO-COMPONENT HISTIDINE PROTEIN KINASE"/>
    <property type="match status" value="1"/>
</dbReference>
<dbReference type="Pfam" id="PF00512">
    <property type="entry name" value="HisKA"/>
    <property type="match status" value="1"/>
</dbReference>
<dbReference type="SMART" id="SM00387">
    <property type="entry name" value="HATPase_c"/>
    <property type="match status" value="1"/>
</dbReference>
<organism evidence="15 16">
    <name type="scientific">Magnetospirillum moscoviense</name>
    <dbReference type="NCBI Taxonomy" id="1437059"/>
    <lineage>
        <taxon>Bacteria</taxon>
        <taxon>Pseudomonadati</taxon>
        <taxon>Pseudomonadota</taxon>
        <taxon>Alphaproteobacteria</taxon>
        <taxon>Rhodospirillales</taxon>
        <taxon>Rhodospirillaceae</taxon>
        <taxon>Magnetospirillum</taxon>
    </lineage>
</organism>
<dbReference type="SMART" id="SM00388">
    <property type="entry name" value="HisKA"/>
    <property type="match status" value="1"/>
</dbReference>
<dbReference type="InterPro" id="IPR003594">
    <property type="entry name" value="HATPase_dom"/>
</dbReference>
<keyword evidence="8" id="KW-0067">ATP-binding</keyword>
<comment type="subcellular location">
    <subcellularLocation>
        <location evidence="2">Membrane</location>
    </subcellularLocation>
</comment>
<keyword evidence="4" id="KW-0597">Phosphoprotein</keyword>
<evidence type="ECO:0000256" key="5">
    <source>
        <dbReference type="ARBA" id="ARBA00022679"/>
    </source>
</evidence>
<evidence type="ECO:0000256" key="4">
    <source>
        <dbReference type="ARBA" id="ARBA00022553"/>
    </source>
</evidence>
<dbReference type="Proteomes" id="UP000078543">
    <property type="component" value="Unassembled WGS sequence"/>
</dbReference>
<dbReference type="GO" id="GO:0005886">
    <property type="term" value="C:plasma membrane"/>
    <property type="evidence" value="ECO:0007669"/>
    <property type="project" value="TreeGrafter"/>
</dbReference>
<dbReference type="InterPro" id="IPR004358">
    <property type="entry name" value="Sig_transdc_His_kin-like_C"/>
</dbReference>
<evidence type="ECO:0000259" key="13">
    <source>
        <dbReference type="PROSITE" id="PS50112"/>
    </source>
</evidence>
<dbReference type="SUPFAM" id="SSF55785">
    <property type="entry name" value="PYP-like sensor domain (PAS domain)"/>
    <property type="match status" value="2"/>
</dbReference>
<dbReference type="GO" id="GO:0006355">
    <property type="term" value="P:regulation of DNA-templated transcription"/>
    <property type="evidence" value="ECO:0007669"/>
    <property type="project" value="InterPro"/>
</dbReference>
<dbReference type="STRING" id="1437059.A6A05_05410"/>
<keyword evidence="9" id="KW-0902">Two-component regulatory system</keyword>
<evidence type="ECO:0000256" key="7">
    <source>
        <dbReference type="ARBA" id="ARBA00022777"/>
    </source>
</evidence>
<comment type="caution">
    <text evidence="15">The sequence shown here is derived from an EMBL/GenBank/DDBJ whole genome shotgun (WGS) entry which is preliminary data.</text>
</comment>
<dbReference type="InterPro" id="IPR005467">
    <property type="entry name" value="His_kinase_dom"/>
</dbReference>
<dbReference type="EC" id="2.7.13.3" evidence="3"/>
<dbReference type="InterPro" id="IPR036097">
    <property type="entry name" value="HisK_dim/P_sf"/>
</dbReference>
<dbReference type="SMART" id="SM00086">
    <property type="entry name" value="PAC"/>
    <property type="match status" value="1"/>
</dbReference>
<keyword evidence="16" id="KW-1185">Reference proteome</keyword>
<dbReference type="InterPro" id="IPR003661">
    <property type="entry name" value="HisK_dim/P_dom"/>
</dbReference>
<feature type="coiled-coil region" evidence="11">
    <location>
        <begin position="22"/>
        <end position="52"/>
    </location>
</feature>
<evidence type="ECO:0000256" key="1">
    <source>
        <dbReference type="ARBA" id="ARBA00000085"/>
    </source>
</evidence>
<evidence type="ECO:0000256" key="11">
    <source>
        <dbReference type="SAM" id="Coils"/>
    </source>
</evidence>
<dbReference type="GO" id="GO:0005524">
    <property type="term" value="F:ATP binding"/>
    <property type="evidence" value="ECO:0007669"/>
    <property type="project" value="UniProtKB-KW"/>
</dbReference>
<evidence type="ECO:0000313" key="16">
    <source>
        <dbReference type="Proteomes" id="UP000078543"/>
    </source>
</evidence>
<dbReference type="CDD" id="cd00130">
    <property type="entry name" value="PAS"/>
    <property type="match status" value="1"/>
</dbReference>
<dbReference type="Pfam" id="PF00989">
    <property type="entry name" value="PAS"/>
    <property type="match status" value="1"/>
</dbReference>
<dbReference type="InterPro" id="IPR000014">
    <property type="entry name" value="PAS"/>
</dbReference>
<dbReference type="SUPFAM" id="SSF47384">
    <property type="entry name" value="Homodimeric domain of signal transducing histidine kinase"/>
    <property type="match status" value="1"/>
</dbReference>
<dbReference type="Gene3D" id="3.30.450.20">
    <property type="entry name" value="PAS domain"/>
    <property type="match status" value="2"/>
</dbReference>
<keyword evidence="11" id="KW-0175">Coiled coil</keyword>
<dbReference type="PROSITE" id="PS50112">
    <property type="entry name" value="PAS"/>
    <property type="match status" value="2"/>
</dbReference>
<protein>
    <recommendedName>
        <fullName evidence="3">histidine kinase</fullName>
        <ecNumber evidence="3">2.7.13.3</ecNumber>
    </recommendedName>
</protein>
<sequence>MSQCGPRHGKPPRTTGAPSRAITRLRDRVSQLEQARAELQAAKTALQESEERYALAMRGPNEGLWDWNPVTKELYLSARLLTILGFGSDNVRTTSNEWLEIVHPEDRGRYQSDLVRHLKGLDEHFECEYRVRDQAGTYRWMQARGLAVRGANGVATRMVGSIGDITERKQRESILRASEARFRSLVEAAASVIVVIDGAGLLREFNREAERVFNVRRDVVVDQPWNNVLTMTGGNFGALLATVRCGHSVREQELTTAEGTVLSWNLALLDDGAGIIGVAQDVTRRHWAEKSLGYVNESLERRVAERTRELDRAREEAEQASKAKSDFVANMSHELRTPLNAIIGFSDVMRLGVMGPLDNSHYTDYVEAIWDSGTHLLSLINDILDMAKIEAGEFALRREPVNPVTILHSACRLVRDKARAHEVTMKLAVHDDIGTVELDPLRFRQIILNLTSNALKFTPAGGEVEVVLRRDEDFLHLSIADSGIGMTPDEIARAMRPFVQVDSSLARRFQGTGLGLPLTQKFVDMHGGTLSIESCPGTGTKVTVMLPAADSSIVAR</sequence>
<evidence type="ECO:0000256" key="3">
    <source>
        <dbReference type="ARBA" id="ARBA00012438"/>
    </source>
</evidence>
<dbReference type="Pfam" id="PF08447">
    <property type="entry name" value="PAS_3"/>
    <property type="match status" value="1"/>
</dbReference>
<dbReference type="EMBL" id="LWQU01000011">
    <property type="protein sequence ID" value="OAN66993.1"/>
    <property type="molecule type" value="Genomic_DNA"/>
</dbReference>
<dbReference type="NCBIfam" id="TIGR00229">
    <property type="entry name" value="sensory_box"/>
    <property type="match status" value="2"/>
</dbReference>
<dbReference type="InterPro" id="IPR013655">
    <property type="entry name" value="PAS_fold_3"/>
</dbReference>
<dbReference type="Pfam" id="PF02518">
    <property type="entry name" value="HATPase_c"/>
    <property type="match status" value="1"/>
</dbReference>
<dbReference type="Gene3D" id="1.10.287.130">
    <property type="match status" value="1"/>
</dbReference>
<dbReference type="PRINTS" id="PR00344">
    <property type="entry name" value="BCTRLSENSOR"/>
</dbReference>
<dbReference type="AlphaFoldDB" id="A0A178MZH1"/>
<dbReference type="SMART" id="SM00091">
    <property type="entry name" value="PAS"/>
    <property type="match status" value="2"/>
</dbReference>
<feature type="domain" description="PAS" evidence="13">
    <location>
        <begin position="49"/>
        <end position="121"/>
    </location>
</feature>
<comment type="catalytic activity">
    <reaction evidence="1">
        <text>ATP + protein L-histidine = ADP + protein N-phospho-L-histidine.</text>
        <dbReference type="EC" id="2.7.13.3"/>
    </reaction>
</comment>
<evidence type="ECO:0000256" key="2">
    <source>
        <dbReference type="ARBA" id="ARBA00004370"/>
    </source>
</evidence>
<dbReference type="GO" id="GO:0009927">
    <property type="term" value="F:histidine phosphotransfer kinase activity"/>
    <property type="evidence" value="ECO:0007669"/>
    <property type="project" value="TreeGrafter"/>
</dbReference>
<dbReference type="GO" id="GO:0000155">
    <property type="term" value="F:phosphorelay sensor kinase activity"/>
    <property type="evidence" value="ECO:0007669"/>
    <property type="project" value="InterPro"/>
</dbReference>
<keyword evidence="7" id="KW-0418">Kinase</keyword>
<dbReference type="InterPro" id="IPR001610">
    <property type="entry name" value="PAC"/>
</dbReference>
<dbReference type="CDD" id="cd00082">
    <property type="entry name" value="HisKA"/>
    <property type="match status" value="1"/>
</dbReference>
<dbReference type="PROSITE" id="PS50109">
    <property type="entry name" value="HIS_KIN"/>
    <property type="match status" value="1"/>
</dbReference>
<dbReference type="CDD" id="cd16922">
    <property type="entry name" value="HATPase_EvgS-ArcB-TorS-like"/>
    <property type="match status" value="1"/>
</dbReference>
<dbReference type="PANTHER" id="PTHR43047:SF63">
    <property type="entry name" value="HISTIDINE KINASE"/>
    <property type="match status" value="1"/>
</dbReference>
<accession>A0A178MZH1</accession>
<proteinExistence type="predicted"/>
<reference evidence="15 16" key="1">
    <citation type="submission" date="2016-04" db="EMBL/GenBank/DDBJ databases">
        <title>Draft genome sequence of freshwater magnetotactic bacteria Magnetospirillum marisnigri SP-1 and Magnetospirillum moscoviense BB-1.</title>
        <authorList>
            <person name="Koziaeva V."/>
            <person name="Dziuba M.V."/>
            <person name="Ivanov T.M."/>
            <person name="Kuznetsov B."/>
            <person name="Grouzdev D.S."/>
        </authorList>
    </citation>
    <scope>NUCLEOTIDE SEQUENCE [LARGE SCALE GENOMIC DNA]</scope>
    <source>
        <strain evidence="15 16">BB-1</strain>
    </source>
</reference>
<dbReference type="InterPro" id="IPR013767">
    <property type="entry name" value="PAS_fold"/>
</dbReference>
<evidence type="ECO:0000256" key="6">
    <source>
        <dbReference type="ARBA" id="ARBA00022741"/>
    </source>
</evidence>
<dbReference type="InterPro" id="IPR036890">
    <property type="entry name" value="HATPase_C_sf"/>
</dbReference>
<dbReference type="RefSeq" id="WP_082910581.1">
    <property type="nucleotide sequence ID" value="NZ_LWQU01000011.1"/>
</dbReference>
<evidence type="ECO:0000256" key="9">
    <source>
        <dbReference type="ARBA" id="ARBA00023012"/>
    </source>
</evidence>